<sequence>MNRASWCRTGDQNGHGDPRRVGAERSIGSGCGRSSAEFVAALGATVLQDCAAGTSAHARTKAMLTKFASVIGLKGALHGASYWDMLRGRSDEYKTFLHLRCETNAQQRLTEGNGLPPEPSKFGLSTSPATVISPGEIHHPVIHSLWISLWRTQIGGQHEQP</sequence>
<reference evidence="2" key="1">
    <citation type="submission" date="2020-05" db="EMBL/GenBank/DDBJ databases">
        <authorList>
            <person name="Chiriac C."/>
            <person name="Salcher M."/>
            <person name="Ghai R."/>
            <person name="Kavagutti S V."/>
        </authorList>
    </citation>
    <scope>NUCLEOTIDE SEQUENCE</scope>
</reference>
<accession>A0A6J6H1N1</accession>
<gene>
    <name evidence="2" type="ORF">UFOPK1808_01163</name>
</gene>
<evidence type="ECO:0000256" key="1">
    <source>
        <dbReference type="SAM" id="MobiDB-lite"/>
    </source>
</evidence>
<protein>
    <submittedName>
        <fullName evidence="2">Unannotated protein</fullName>
    </submittedName>
</protein>
<dbReference type="AlphaFoldDB" id="A0A6J6H1N1"/>
<evidence type="ECO:0000313" key="2">
    <source>
        <dbReference type="EMBL" id="CAB4607602.1"/>
    </source>
</evidence>
<name>A0A6J6H1N1_9ZZZZ</name>
<feature type="region of interest" description="Disordered" evidence="1">
    <location>
        <begin position="1"/>
        <end position="21"/>
    </location>
</feature>
<dbReference type="EMBL" id="CAEZUL010000156">
    <property type="protein sequence ID" value="CAB4607602.1"/>
    <property type="molecule type" value="Genomic_DNA"/>
</dbReference>
<organism evidence="2">
    <name type="scientific">freshwater metagenome</name>
    <dbReference type="NCBI Taxonomy" id="449393"/>
    <lineage>
        <taxon>unclassified sequences</taxon>
        <taxon>metagenomes</taxon>
        <taxon>ecological metagenomes</taxon>
    </lineage>
</organism>
<proteinExistence type="predicted"/>